<reference evidence="2 3" key="1">
    <citation type="submission" date="2018-02" db="EMBL/GenBank/DDBJ databases">
        <title>The genomes of Aspergillus section Nigri reveals drivers in fungal speciation.</title>
        <authorList>
            <consortium name="DOE Joint Genome Institute"/>
            <person name="Vesth T.C."/>
            <person name="Nybo J."/>
            <person name="Theobald S."/>
            <person name="Brandl J."/>
            <person name="Frisvad J.C."/>
            <person name="Nielsen K.F."/>
            <person name="Lyhne E.K."/>
            <person name="Kogle M.E."/>
            <person name="Kuo A."/>
            <person name="Riley R."/>
            <person name="Clum A."/>
            <person name="Nolan M."/>
            <person name="Lipzen A."/>
            <person name="Salamov A."/>
            <person name="Henrissat B."/>
            <person name="Wiebenga A."/>
            <person name="De vries R.P."/>
            <person name="Grigoriev I.V."/>
            <person name="Mortensen U.H."/>
            <person name="Andersen M.R."/>
            <person name="Baker S.E."/>
        </authorList>
    </citation>
    <scope>NUCLEOTIDE SEQUENCE [LARGE SCALE GENOMIC DNA]</scope>
    <source>
        <strain evidence="2 3">CBS 707.79</strain>
    </source>
</reference>
<dbReference type="VEuPathDB" id="FungiDB:BO71DRAFT_403274"/>
<dbReference type="AlphaFoldDB" id="A0A319EDM3"/>
<dbReference type="OrthoDB" id="4186058at2759"/>
<keyword evidence="3" id="KW-1185">Reference proteome</keyword>
<accession>A0A319EDM3</accession>
<feature type="compositionally biased region" description="Basic and acidic residues" evidence="1">
    <location>
        <begin position="162"/>
        <end position="179"/>
    </location>
</feature>
<evidence type="ECO:0000313" key="2">
    <source>
        <dbReference type="EMBL" id="PYH89182.1"/>
    </source>
</evidence>
<dbReference type="EMBL" id="KZ826044">
    <property type="protein sequence ID" value="PYH89182.1"/>
    <property type="molecule type" value="Genomic_DNA"/>
</dbReference>
<feature type="region of interest" description="Disordered" evidence="1">
    <location>
        <begin position="1"/>
        <end position="41"/>
    </location>
</feature>
<feature type="compositionally biased region" description="Polar residues" evidence="1">
    <location>
        <begin position="22"/>
        <end position="39"/>
    </location>
</feature>
<dbReference type="Proteomes" id="UP000247810">
    <property type="component" value="Unassembled WGS sequence"/>
</dbReference>
<protein>
    <submittedName>
        <fullName evidence="2">Uncharacterized protein</fullName>
    </submittedName>
</protein>
<feature type="compositionally biased region" description="Polar residues" evidence="1">
    <location>
        <begin position="181"/>
        <end position="202"/>
    </location>
</feature>
<evidence type="ECO:0000313" key="3">
    <source>
        <dbReference type="Proteomes" id="UP000247810"/>
    </source>
</evidence>
<sequence>MTEIFDSPPTGVPHHDVHDTSDFQPHNSQGTSRFSTAESPNCRHEANIEVVHPYAIEEPEDEPTDTAEWTGTPVIHFLLRDNFDNVQGDLVDSMEGLCCDSDNSNHGVVFGQKRGRKRKPSGTAADSARIFRQRRSSSGSISDIQYKQPNGSPKRPFRKCWPSRERFKSHAEMWQRDSSDTDTGLSGGFTSRSPSTDTSGATLNGYPGPETMDI</sequence>
<feature type="non-terminal residue" evidence="2">
    <location>
        <position position="214"/>
    </location>
</feature>
<proteinExistence type="predicted"/>
<feature type="region of interest" description="Disordered" evidence="1">
    <location>
        <begin position="102"/>
        <end position="214"/>
    </location>
</feature>
<organism evidence="2 3">
    <name type="scientific">Aspergillus ellipticus CBS 707.79</name>
    <dbReference type="NCBI Taxonomy" id="1448320"/>
    <lineage>
        <taxon>Eukaryota</taxon>
        <taxon>Fungi</taxon>
        <taxon>Dikarya</taxon>
        <taxon>Ascomycota</taxon>
        <taxon>Pezizomycotina</taxon>
        <taxon>Eurotiomycetes</taxon>
        <taxon>Eurotiomycetidae</taxon>
        <taxon>Eurotiales</taxon>
        <taxon>Aspergillaceae</taxon>
        <taxon>Aspergillus</taxon>
        <taxon>Aspergillus subgen. Circumdati</taxon>
    </lineage>
</organism>
<gene>
    <name evidence="2" type="ORF">BO71DRAFT_403274</name>
</gene>
<feature type="compositionally biased region" description="Polar residues" evidence="1">
    <location>
        <begin position="136"/>
        <end position="151"/>
    </location>
</feature>
<name>A0A319EDM3_9EURO</name>
<evidence type="ECO:0000256" key="1">
    <source>
        <dbReference type="SAM" id="MobiDB-lite"/>
    </source>
</evidence>